<evidence type="ECO:0000313" key="1">
    <source>
        <dbReference type="EMBL" id="KAB2569694.1"/>
    </source>
</evidence>
<dbReference type="EMBL" id="VCHE01000175">
    <property type="protein sequence ID" value="KAB2569694.1"/>
    <property type="molecule type" value="Genomic_DNA"/>
</dbReference>
<dbReference type="Proteomes" id="UP000325902">
    <property type="component" value="Unassembled WGS sequence"/>
</dbReference>
<keyword evidence="2" id="KW-1185">Reference proteome</keyword>
<evidence type="ECO:0000313" key="2">
    <source>
        <dbReference type="Proteomes" id="UP000325902"/>
    </source>
</evidence>
<accession>A0A5N5CWN0</accession>
<proteinExistence type="predicted"/>
<organism evidence="1 2">
    <name type="scientific">Lasiodiplodia theobromae</name>
    <dbReference type="NCBI Taxonomy" id="45133"/>
    <lineage>
        <taxon>Eukaryota</taxon>
        <taxon>Fungi</taxon>
        <taxon>Dikarya</taxon>
        <taxon>Ascomycota</taxon>
        <taxon>Pezizomycotina</taxon>
        <taxon>Dothideomycetes</taxon>
        <taxon>Dothideomycetes incertae sedis</taxon>
        <taxon>Botryosphaeriales</taxon>
        <taxon>Botryosphaeriaceae</taxon>
        <taxon>Lasiodiplodia</taxon>
    </lineage>
</organism>
<name>A0A5N5CWN0_9PEZI</name>
<comment type="caution">
    <text evidence="1">The sequence shown here is derived from an EMBL/GenBank/DDBJ whole genome shotgun (WGS) entry which is preliminary data.</text>
</comment>
<protein>
    <submittedName>
        <fullName evidence="1">Uncharacterized protein</fullName>
    </submittedName>
</protein>
<dbReference type="AlphaFoldDB" id="A0A5N5CWN0"/>
<gene>
    <name evidence="1" type="ORF">DBV05_g11635</name>
</gene>
<sequence>MDQRLAAIAEQEIRPSPPPCAMVSKPTSAYEGSLRFGRERMDAQLVPAIFVMLQGFPDAKQTSCSKVRTGEGVMRGVDASKISGLAMIANSAEGNHQFAEELLRRSGLACGPSVRSAHLQQQQACDAVYA</sequence>
<reference evidence="1 2" key="1">
    <citation type="journal article" date="2019" name="Sci. Rep.">
        <title>A multi-omics analysis of the grapevine pathogen Lasiodiplodia theobromae reveals that temperature affects the expression of virulence- and pathogenicity-related genes.</title>
        <authorList>
            <person name="Felix C."/>
            <person name="Meneses R."/>
            <person name="Goncalves M.F.M."/>
            <person name="Tilleman L."/>
            <person name="Duarte A.S."/>
            <person name="Jorrin-Novo J.V."/>
            <person name="Van de Peer Y."/>
            <person name="Deforce D."/>
            <person name="Van Nieuwerburgh F."/>
            <person name="Esteves A.C."/>
            <person name="Alves A."/>
        </authorList>
    </citation>
    <scope>NUCLEOTIDE SEQUENCE [LARGE SCALE GENOMIC DNA]</scope>
    <source>
        <strain evidence="1 2">LA-SOL3</strain>
    </source>
</reference>